<comment type="similarity">
    <text evidence="1">Belongs to the MIF family.</text>
</comment>
<dbReference type="Pfam" id="PF01187">
    <property type="entry name" value="MIF"/>
    <property type="match status" value="1"/>
</dbReference>
<sequence>MLLSKPSNPLAIGGNSESQSGEVIRFPTRKVLRVTRKRRKMPCLYISTNINLDEHNIDPIFSEATTAISSIIGKPEKFVMVILKGSVPISFEGNKEPAAYAEIVSMGGINSEVKRKLISTIGTILQSKLSIPRTRFFLKVFDTTLFRNKSKM</sequence>
<dbReference type="Proteomes" id="UP001367508">
    <property type="component" value="Unassembled WGS sequence"/>
</dbReference>
<keyword evidence="3" id="KW-1185">Reference proteome</keyword>
<organism evidence="2 3">
    <name type="scientific">Canavalia gladiata</name>
    <name type="common">Sword bean</name>
    <name type="synonym">Dolichos gladiatus</name>
    <dbReference type="NCBI Taxonomy" id="3824"/>
    <lineage>
        <taxon>Eukaryota</taxon>
        <taxon>Viridiplantae</taxon>
        <taxon>Streptophyta</taxon>
        <taxon>Embryophyta</taxon>
        <taxon>Tracheophyta</taxon>
        <taxon>Spermatophyta</taxon>
        <taxon>Magnoliopsida</taxon>
        <taxon>eudicotyledons</taxon>
        <taxon>Gunneridae</taxon>
        <taxon>Pentapetalae</taxon>
        <taxon>rosids</taxon>
        <taxon>fabids</taxon>
        <taxon>Fabales</taxon>
        <taxon>Fabaceae</taxon>
        <taxon>Papilionoideae</taxon>
        <taxon>50 kb inversion clade</taxon>
        <taxon>NPAAA clade</taxon>
        <taxon>indigoferoid/millettioid clade</taxon>
        <taxon>Phaseoleae</taxon>
        <taxon>Canavalia</taxon>
    </lineage>
</organism>
<dbReference type="EMBL" id="JAYMYQ010000002">
    <property type="protein sequence ID" value="KAK7349746.1"/>
    <property type="molecule type" value="Genomic_DNA"/>
</dbReference>
<gene>
    <name evidence="2" type="ORF">VNO77_07373</name>
</gene>
<comment type="caution">
    <text evidence="2">The sequence shown here is derived from an EMBL/GenBank/DDBJ whole genome shotgun (WGS) entry which is preliminary data.</text>
</comment>
<name>A0AAN9QWL2_CANGL</name>
<dbReference type="SUPFAM" id="SSF55331">
    <property type="entry name" value="Tautomerase/MIF"/>
    <property type="match status" value="1"/>
</dbReference>
<dbReference type="InterPro" id="IPR001398">
    <property type="entry name" value="Macrophage_inhib_fac"/>
</dbReference>
<evidence type="ECO:0000313" key="3">
    <source>
        <dbReference type="Proteomes" id="UP001367508"/>
    </source>
</evidence>
<evidence type="ECO:0000256" key="1">
    <source>
        <dbReference type="ARBA" id="ARBA00005851"/>
    </source>
</evidence>
<proteinExistence type="inferred from homology"/>
<dbReference type="InterPro" id="IPR014347">
    <property type="entry name" value="Tautomerase/MIF_sf"/>
</dbReference>
<dbReference type="PANTHER" id="PTHR11954:SF25">
    <property type="entry name" value="LS1-LIKE PROTEIN"/>
    <property type="match status" value="1"/>
</dbReference>
<protein>
    <recommendedName>
        <fullName evidence="4">Macrophage migration inhibitory factor</fullName>
    </recommendedName>
</protein>
<dbReference type="FunFam" id="3.30.429.10:FF:000004">
    <property type="entry name" value="Tautomerase/MIF superfamily protein"/>
    <property type="match status" value="1"/>
</dbReference>
<reference evidence="2 3" key="1">
    <citation type="submission" date="2024-01" db="EMBL/GenBank/DDBJ databases">
        <title>The genomes of 5 underutilized Papilionoideae crops provide insights into root nodulation and disease resistanc.</title>
        <authorList>
            <person name="Jiang F."/>
        </authorList>
    </citation>
    <scope>NUCLEOTIDE SEQUENCE [LARGE SCALE GENOMIC DNA]</scope>
    <source>
        <strain evidence="2">LVBAO_FW01</strain>
        <tissue evidence="2">Leaves</tissue>
    </source>
</reference>
<evidence type="ECO:0000313" key="2">
    <source>
        <dbReference type="EMBL" id="KAK7349746.1"/>
    </source>
</evidence>
<dbReference type="PANTHER" id="PTHR11954">
    <property type="entry name" value="D-DOPACHROME DECARBOXYLASE"/>
    <property type="match status" value="1"/>
</dbReference>
<accession>A0AAN9QWL2</accession>
<evidence type="ECO:0008006" key="4">
    <source>
        <dbReference type="Google" id="ProtNLM"/>
    </source>
</evidence>
<dbReference type="GO" id="GO:0005615">
    <property type="term" value="C:extracellular space"/>
    <property type="evidence" value="ECO:0007669"/>
    <property type="project" value="TreeGrafter"/>
</dbReference>
<dbReference type="Gene3D" id="3.30.429.10">
    <property type="entry name" value="Macrophage Migration Inhibitory Factor"/>
    <property type="match status" value="1"/>
</dbReference>
<dbReference type="GO" id="GO:0050178">
    <property type="term" value="F:phenylpyruvate tautomerase activity"/>
    <property type="evidence" value="ECO:0007669"/>
    <property type="project" value="TreeGrafter"/>
</dbReference>
<dbReference type="AlphaFoldDB" id="A0AAN9QWL2"/>